<proteinExistence type="predicted"/>
<evidence type="ECO:0000313" key="1">
    <source>
        <dbReference type="EMBL" id="NVP03501.1"/>
    </source>
</evidence>
<organism evidence="1 2">
    <name type="scientific">Photobacterium damselae subsp. damselae</name>
    <name type="common">Listonella damsela</name>
    <dbReference type="NCBI Taxonomy" id="85581"/>
    <lineage>
        <taxon>Bacteria</taxon>
        <taxon>Pseudomonadati</taxon>
        <taxon>Pseudomonadota</taxon>
        <taxon>Gammaproteobacteria</taxon>
        <taxon>Vibrionales</taxon>
        <taxon>Vibrionaceae</taxon>
        <taxon>Photobacterium</taxon>
    </lineage>
</organism>
<protein>
    <submittedName>
        <fullName evidence="1">Uncharacterized protein</fullName>
    </submittedName>
</protein>
<feature type="non-terminal residue" evidence="1">
    <location>
        <position position="1"/>
    </location>
</feature>
<dbReference type="Proteomes" id="UP000533429">
    <property type="component" value="Unassembled WGS sequence"/>
</dbReference>
<dbReference type="AlphaFoldDB" id="A0A850R9M3"/>
<comment type="caution">
    <text evidence="1">The sequence shown here is derived from an EMBL/GenBank/DDBJ whole genome shotgun (WGS) entry which is preliminary data.</text>
</comment>
<gene>
    <name evidence="1" type="ORF">HWA77_25170</name>
</gene>
<evidence type="ECO:0000313" key="2">
    <source>
        <dbReference type="Proteomes" id="UP000533429"/>
    </source>
</evidence>
<accession>A0A850R9M3</accession>
<sequence length="63" mass="6764">VCDGQVLNTRTIDAPKLAPIYTVQGGDAKARSAAAFFSTPVPRVEATRYEPQACNHADGEHNH</sequence>
<dbReference type="EMBL" id="JABXOR010001628">
    <property type="protein sequence ID" value="NVP03501.1"/>
    <property type="molecule type" value="Genomic_DNA"/>
</dbReference>
<reference evidence="1 2" key="1">
    <citation type="submission" date="2020-06" db="EMBL/GenBank/DDBJ databases">
        <title>Photobacterium damselae subsp. damselae comparative genomics.</title>
        <authorList>
            <person name="Osorio C.R."/>
        </authorList>
    </citation>
    <scope>NUCLEOTIDE SEQUENCE [LARGE SCALE GENOMIC DNA]</scope>
    <source>
        <strain evidence="1 2">TW250/03</strain>
    </source>
</reference>
<name>A0A850R9M3_PHODD</name>